<accession>A3DKQ8</accession>
<evidence type="ECO:0000259" key="3">
    <source>
        <dbReference type="Pfam" id="PF00881"/>
    </source>
</evidence>
<dbReference type="Gene3D" id="3.40.109.10">
    <property type="entry name" value="NADH Oxidase"/>
    <property type="match status" value="1"/>
</dbReference>
<dbReference type="InterPro" id="IPR029479">
    <property type="entry name" value="Nitroreductase"/>
</dbReference>
<dbReference type="Proteomes" id="UP000000254">
    <property type="component" value="Chromosome"/>
</dbReference>
<dbReference type="STRING" id="399550.Smar_0105"/>
<dbReference type="SUPFAM" id="SSF55469">
    <property type="entry name" value="FMN-dependent nitroreductase-like"/>
    <property type="match status" value="1"/>
</dbReference>
<evidence type="ECO:0000313" key="4">
    <source>
        <dbReference type="EMBL" id="ABN69218.1"/>
    </source>
</evidence>
<dbReference type="HOGENOM" id="CLU_070764_7_0_2"/>
<dbReference type="Pfam" id="PF00881">
    <property type="entry name" value="Nitroreductase"/>
    <property type="match status" value="1"/>
</dbReference>
<keyword evidence="2" id="KW-0560">Oxidoreductase</keyword>
<proteinExistence type="inferred from homology"/>
<evidence type="ECO:0000256" key="1">
    <source>
        <dbReference type="ARBA" id="ARBA00007118"/>
    </source>
</evidence>
<dbReference type="PANTHER" id="PTHR43673:SF10">
    <property type="entry name" value="NADH DEHYDROGENASE_NAD(P)H NITROREDUCTASE XCC3605-RELATED"/>
    <property type="match status" value="1"/>
</dbReference>
<dbReference type="eggNOG" id="arCOG00288">
    <property type="taxonomic scope" value="Archaea"/>
</dbReference>
<dbReference type="GeneID" id="4906810"/>
<reference evidence="5" key="1">
    <citation type="journal article" date="2009" name="BMC Genomics">
        <title>The complete genome sequence of Staphylothermus marinus reveals differences in sulfur metabolism among heterotrophic Crenarchaeota.</title>
        <authorList>
            <person name="Anderson I.J."/>
            <person name="Dharmarajan L."/>
            <person name="Rodriguez J."/>
            <person name="Hooper S."/>
            <person name="Porat I."/>
            <person name="Ulrich L.E."/>
            <person name="Elkins J.G."/>
            <person name="Mavromatis K."/>
            <person name="Sun H."/>
            <person name="Land M."/>
            <person name="Lapidus A."/>
            <person name="Lucas S."/>
            <person name="Barry K."/>
            <person name="Huber H."/>
            <person name="Zhulin I.B."/>
            <person name="Whitman W.B."/>
            <person name="Mukhopadhyay B."/>
            <person name="Woese C."/>
            <person name="Bristow J."/>
            <person name="Kyrpides N."/>
        </authorList>
    </citation>
    <scope>NUCLEOTIDE SEQUENCE [LARGE SCALE GENOMIC DNA]</scope>
    <source>
        <strain evidence="5">ATCC 43588 / DSM 3639 / JCM 9404 / F1</strain>
    </source>
</reference>
<reference evidence="4 5" key="2">
    <citation type="journal article" date="2009" name="Stand. Genomic Sci.">
        <title>Complete genome sequence of Staphylothermus marinus Stetter and Fiala 1986 type strain F1.</title>
        <authorList>
            <person name="Anderson I.J."/>
            <person name="Sun H."/>
            <person name="Lapidus A."/>
            <person name="Copeland A."/>
            <person name="Glavina Del Rio T."/>
            <person name="Tice H."/>
            <person name="Dalin E."/>
            <person name="Lucas S."/>
            <person name="Barry K."/>
            <person name="Land M."/>
            <person name="Richardson P."/>
            <person name="Huber H."/>
            <person name="Kyrpides N.C."/>
        </authorList>
    </citation>
    <scope>NUCLEOTIDE SEQUENCE [LARGE SCALE GENOMIC DNA]</scope>
    <source>
        <strain evidence="5">ATCC 43588 / DSM 3639 / JCM 9404 / F1</strain>
    </source>
</reference>
<gene>
    <name evidence="4" type="ordered locus">Smar_0105</name>
</gene>
<sequence>MSCNQEELINFLKTRRSIRKFKSEKIPDEILLKILDTARYSPSAHNSQPWKFVIIDDRQILDRLSKIHGGAKPLRFAPQAIVVLVNRKDDPDSYFLDGANATIYIQLAAHAFGIGSVWIQTMRNIDEIQEILNAPKDYVPVAILAIGYPDEKPVLRPRKPLEEIVCRNMFC</sequence>
<keyword evidence="5" id="KW-1185">Reference proteome</keyword>
<comment type="similarity">
    <text evidence="1">Belongs to the nitroreductase family.</text>
</comment>
<protein>
    <submittedName>
        <fullName evidence="4">Nitroreductase</fullName>
    </submittedName>
</protein>
<organism evidence="4 5">
    <name type="scientific">Staphylothermus marinus (strain ATCC 43588 / DSM 3639 / JCM 9404 / F1)</name>
    <dbReference type="NCBI Taxonomy" id="399550"/>
    <lineage>
        <taxon>Archaea</taxon>
        <taxon>Thermoproteota</taxon>
        <taxon>Thermoprotei</taxon>
        <taxon>Desulfurococcales</taxon>
        <taxon>Desulfurococcaceae</taxon>
        <taxon>Staphylothermus</taxon>
    </lineage>
</organism>
<dbReference type="KEGG" id="smr:Smar_0105"/>
<dbReference type="AlphaFoldDB" id="A3DKQ8"/>
<dbReference type="InterPro" id="IPR000415">
    <property type="entry name" value="Nitroreductase-like"/>
</dbReference>
<dbReference type="GO" id="GO:0016491">
    <property type="term" value="F:oxidoreductase activity"/>
    <property type="evidence" value="ECO:0007669"/>
    <property type="project" value="UniProtKB-KW"/>
</dbReference>
<evidence type="ECO:0000256" key="2">
    <source>
        <dbReference type="ARBA" id="ARBA00023002"/>
    </source>
</evidence>
<dbReference type="PANTHER" id="PTHR43673">
    <property type="entry name" value="NAD(P)H NITROREDUCTASE YDGI-RELATED"/>
    <property type="match status" value="1"/>
</dbReference>
<name>A3DKQ8_STAMF</name>
<dbReference type="RefSeq" id="WP_011838409.1">
    <property type="nucleotide sequence ID" value="NC_009033.1"/>
</dbReference>
<evidence type="ECO:0000313" key="5">
    <source>
        <dbReference type="Proteomes" id="UP000000254"/>
    </source>
</evidence>
<feature type="domain" description="Nitroreductase" evidence="3">
    <location>
        <begin position="12"/>
        <end position="105"/>
    </location>
</feature>
<dbReference type="EMBL" id="CP000575">
    <property type="protein sequence ID" value="ABN69218.1"/>
    <property type="molecule type" value="Genomic_DNA"/>
</dbReference>
<dbReference type="OrthoDB" id="287850at2157"/>